<dbReference type="InParanoid" id="A2F870"/>
<sequence>MEFAPEPFLPNPKDFFAPEIEHNIAKTNKTKVCSGYDYAGQHRTINGEVACQNQEKDRIKGRLTGFDTKNNIAWHEITSRFGENVKQQELLSIANVLSLNANIKLDRDAKRRKSVLIKWFNENWTVLAPFLQFVVLDEAFDH</sequence>
<keyword evidence="2" id="KW-1185">Reference proteome</keyword>
<accession>A2F870</accession>
<dbReference type="VEuPathDB" id="TrichDB:TVAG_210840"/>
<dbReference type="AlphaFoldDB" id="A2F870"/>
<evidence type="ECO:0000313" key="1">
    <source>
        <dbReference type="EMBL" id="EAX98890.1"/>
    </source>
</evidence>
<protein>
    <submittedName>
        <fullName evidence="1">Uncharacterized protein</fullName>
    </submittedName>
</protein>
<dbReference type="RefSeq" id="XP_001311820.1">
    <property type="nucleotide sequence ID" value="XM_001311819.1"/>
</dbReference>
<reference evidence="1" key="1">
    <citation type="submission" date="2006-10" db="EMBL/GenBank/DDBJ databases">
        <authorList>
            <person name="Amadeo P."/>
            <person name="Zhao Q."/>
            <person name="Wortman J."/>
            <person name="Fraser-Liggett C."/>
            <person name="Carlton J."/>
        </authorList>
    </citation>
    <scope>NUCLEOTIDE SEQUENCE</scope>
    <source>
        <strain evidence="1">G3</strain>
    </source>
</reference>
<proteinExistence type="predicted"/>
<dbReference type="OrthoDB" id="10587119at2759"/>
<evidence type="ECO:0000313" key="2">
    <source>
        <dbReference type="Proteomes" id="UP000001542"/>
    </source>
</evidence>
<dbReference type="EMBL" id="DS113658">
    <property type="protein sequence ID" value="EAX98890.1"/>
    <property type="molecule type" value="Genomic_DNA"/>
</dbReference>
<dbReference type="KEGG" id="tva:4756692"/>
<organism evidence="1 2">
    <name type="scientific">Trichomonas vaginalis (strain ATCC PRA-98 / G3)</name>
    <dbReference type="NCBI Taxonomy" id="412133"/>
    <lineage>
        <taxon>Eukaryota</taxon>
        <taxon>Metamonada</taxon>
        <taxon>Parabasalia</taxon>
        <taxon>Trichomonadida</taxon>
        <taxon>Trichomonadidae</taxon>
        <taxon>Trichomonas</taxon>
    </lineage>
</organism>
<dbReference type="VEuPathDB" id="TrichDB:TVAGG3_0736630"/>
<dbReference type="Proteomes" id="UP000001542">
    <property type="component" value="Unassembled WGS sequence"/>
</dbReference>
<reference evidence="1" key="2">
    <citation type="journal article" date="2007" name="Science">
        <title>Draft genome sequence of the sexually transmitted pathogen Trichomonas vaginalis.</title>
        <authorList>
            <person name="Carlton J.M."/>
            <person name="Hirt R.P."/>
            <person name="Silva J.C."/>
            <person name="Delcher A.L."/>
            <person name="Schatz M."/>
            <person name="Zhao Q."/>
            <person name="Wortman J.R."/>
            <person name="Bidwell S.L."/>
            <person name="Alsmark U.C.M."/>
            <person name="Besteiro S."/>
            <person name="Sicheritz-Ponten T."/>
            <person name="Noel C.J."/>
            <person name="Dacks J.B."/>
            <person name="Foster P.G."/>
            <person name="Simillion C."/>
            <person name="Van de Peer Y."/>
            <person name="Miranda-Saavedra D."/>
            <person name="Barton G.J."/>
            <person name="Westrop G.D."/>
            <person name="Mueller S."/>
            <person name="Dessi D."/>
            <person name="Fiori P.L."/>
            <person name="Ren Q."/>
            <person name="Paulsen I."/>
            <person name="Zhang H."/>
            <person name="Bastida-Corcuera F.D."/>
            <person name="Simoes-Barbosa A."/>
            <person name="Brown M.T."/>
            <person name="Hayes R.D."/>
            <person name="Mukherjee M."/>
            <person name="Okumura C.Y."/>
            <person name="Schneider R."/>
            <person name="Smith A.J."/>
            <person name="Vanacova S."/>
            <person name="Villalvazo M."/>
            <person name="Haas B.J."/>
            <person name="Pertea M."/>
            <person name="Feldblyum T.V."/>
            <person name="Utterback T.R."/>
            <person name="Shu C.L."/>
            <person name="Osoegawa K."/>
            <person name="de Jong P.J."/>
            <person name="Hrdy I."/>
            <person name="Horvathova L."/>
            <person name="Zubacova Z."/>
            <person name="Dolezal P."/>
            <person name="Malik S.B."/>
            <person name="Logsdon J.M. Jr."/>
            <person name="Henze K."/>
            <person name="Gupta A."/>
            <person name="Wang C.C."/>
            <person name="Dunne R.L."/>
            <person name="Upcroft J.A."/>
            <person name="Upcroft P."/>
            <person name="White O."/>
            <person name="Salzberg S.L."/>
            <person name="Tang P."/>
            <person name="Chiu C.-H."/>
            <person name="Lee Y.-S."/>
            <person name="Embley T.M."/>
            <person name="Coombs G.H."/>
            <person name="Mottram J.C."/>
            <person name="Tachezy J."/>
            <person name="Fraser-Liggett C.M."/>
            <person name="Johnson P.J."/>
        </authorList>
    </citation>
    <scope>NUCLEOTIDE SEQUENCE [LARGE SCALE GENOMIC DNA]</scope>
    <source>
        <strain evidence="1">G3</strain>
    </source>
</reference>
<gene>
    <name evidence="1" type="ORF">TVAG_210840</name>
</gene>
<name>A2F870_TRIV3</name>